<protein>
    <recommendedName>
        <fullName evidence="3">Methyltransferase domain-containing protein</fullName>
    </recommendedName>
</protein>
<accession>A0AAN7YZU4</accession>
<evidence type="ECO:0008006" key="3">
    <source>
        <dbReference type="Google" id="ProtNLM"/>
    </source>
</evidence>
<organism evidence="1 2">
    <name type="scientific">Xylaria bambusicola</name>
    <dbReference type="NCBI Taxonomy" id="326684"/>
    <lineage>
        <taxon>Eukaryota</taxon>
        <taxon>Fungi</taxon>
        <taxon>Dikarya</taxon>
        <taxon>Ascomycota</taxon>
        <taxon>Pezizomycotina</taxon>
        <taxon>Sordariomycetes</taxon>
        <taxon>Xylariomycetidae</taxon>
        <taxon>Xylariales</taxon>
        <taxon>Xylariaceae</taxon>
        <taxon>Xylaria</taxon>
    </lineage>
</organism>
<name>A0AAN7YZU4_9PEZI</name>
<dbReference type="SUPFAM" id="SSF53335">
    <property type="entry name" value="S-adenosyl-L-methionine-dependent methyltransferases"/>
    <property type="match status" value="1"/>
</dbReference>
<dbReference type="Proteomes" id="UP001305414">
    <property type="component" value="Unassembled WGS sequence"/>
</dbReference>
<sequence>MAKVQEELGKMFKTFSSNFDDERLEKFIEDSERIMKRPAELLLRQAGLDALSSKPFSLLDHACGTGPIAAHLQANVHKQVLSQSRMLCADISDNLVNTLRDVPKSTDGSMLRLLFLMHR</sequence>
<dbReference type="AlphaFoldDB" id="A0AAN7YZU4"/>
<gene>
    <name evidence="1" type="ORF">RRF57_000603</name>
</gene>
<dbReference type="EMBL" id="JAWHQM010000002">
    <property type="protein sequence ID" value="KAK5624887.1"/>
    <property type="molecule type" value="Genomic_DNA"/>
</dbReference>
<evidence type="ECO:0000313" key="2">
    <source>
        <dbReference type="Proteomes" id="UP001305414"/>
    </source>
</evidence>
<evidence type="ECO:0000313" key="1">
    <source>
        <dbReference type="EMBL" id="KAK5624887.1"/>
    </source>
</evidence>
<dbReference type="InterPro" id="IPR029063">
    <property type="entry name" value="SAM-dependent_MTases_sf"/>
</dbReference>
<reference evidence="1 2" key="1">
    <citation type="submission" date="2023-10" db="EMBL/GenBank/DDBJ databases">
        <title>Draft genome sequence of Xylaria bambusicola isolate GMP-LS, the root and basal stem rot pathogen of sugarcane in Indonesia.</title>
        <authorList>
            <person name="Selvaraj P."/>
            <person name="Muralishankar V."/>
            <person name="Muruganantham S."/>
            <person name="Sp S."/>
            <person name="Haryani S."/>
            <person name="Lau K.J.X."/>
            <person name="Naqvi N.I."/>
        </authorList>
    </citation>
    <scope>NUCLEOTIDE SEQUENCE [LARGE SCALE GENOMIC DNA]</scope>
    <source>
        <strain evidence="1">GMP-LS</strain>
    </source>
</reference>
<keyword evidence="2" id="KW-1185">Reference proteome</keyword>
<proteinExistence type="predicted"/>
<comment type="caution">
    <text evidence="1">The sequence shown here is derived from an EMBL/GenBank/DDBJ whole genome shotgun (WGS) entry which is preliminary data.</text>
</comment>
<dbReference type="Gene3D" id="3.40.50.150">
    <property type="entry name" value="Vaccinia Virus protein VP39"/>
    <property type="match status" value="1"/>
</dbReference>